<keyword evidence="2" id="KW-1185">Reference proteome</keyword>
<comment type="caution">
    <text evidence="1">The sequence shown here is derived from an EMBL/GenBank/DDBJ whole genome shotgun (WGS) entry which is preliminary data.</text>
</comment>
<evidence type="ECO:0000313" key="1">
    <source>
        <dbReference type="EMBL" id="MCZ8537123.1"/>
    </source>
</evidence>
<protein>
    <submittedName>
        <fullName evidence="1">Uncharacterized protein</fullName>
    </submittedName>
</protein>
<proteinExistence type="predicted"/>
<evidence type="ECO:0000313" key="2">
    <source>
        <dbReference type="Proteomes" id="UP001152173"/>
    </source>
</evidence>
<dbReference type="RefSeq" id="WP_269926214.1">
    <property type="nucleotide sequence ID" value="NZ_JAMKBJ010000005.1"/>
</dbReference>
<dbReference type="EMBL" id="JAMKBJ010000005">
    <property type="protein sequence ID" value="MCZ8537123.1"/>
    <property type="molecule type" value="Genomic_DNA"/>
</dbReference>
<name>A0A9X3RE85_9BACL</name>
<dbReference type="Proteomes" id="UP001152173">
    <property type="component" value="Unassembled WGS sequence"/>
</dbReference>
<organism evidence="1 2">
    <name type="scientific">Paenisporosarcina quisquiliarum</name>
    <dbReference type="NCBI Taxonomy" id="365346"/>
    <lineage>
        <taxon>Bacteria</taxon>
        <taxon>Bacillati</taxon>
        <taxon>Bacillota</taxon>
        <taxon>Bacilli</taxon>
        <taxon>Bacillales</taxon>
        <taxon>Caryophanaceae</taxon>
        <taxon>Paenisporosarcina</taxon>
    </lineage>
</organism>
<accession>A0A9X3RE85</accession>
<reference evidence="1" key="1">
    <citation type="submission" date="2022-05" db="EMBL/GenBank/DDBJ databases">
        <authorList>
            <person name="Colautti A."/>
            <person name="Iacumin L."/>
        </authorList>
    </citation>
    <scope>NUCLEOTIDE SEQUENCE</scope>
    <source>
        <strain evidence="1">SK 55</strain>
    </source>
</reference>
<sequence length="151" mass="17637">MNTDYKCDVVINFTNGDVVIVVSGNGQTFSFRSGLGFMALPEFFLALTNLYKRETNKSKLDYHGNYDYYYFSSDGTYLQVERISPFTDETFYFIFNLKQYMMAVDKGFSKYLQHVQREKLLPAYKEEDEIINPLGNTVIKFYNDFSSVINN</sequence>
<dbReference type="AlphaFoldDB" id="A0A9X3RE85"/>
<gene>
    <name evidence="1" type="ORF">M9R32_08030</name>
</gene>